<feature type="transmembrane region" description="Helical" evidence="2">
    <location>
        <begin position="158"/>
        <end position="179"/>
    </location>
</feature>
<proteinExistence type="predicted"/>
<feature type="compositionally biased region" description="Basic and acidic residues" evidence="1">
    <location>
        <begin position="132"/>
        <end position="144"/>
    </location>
</feature>
<dbReference type="Proteomes" id="UP000588158">
    <property type="component" value="Unassembled WGS sequence"/>
</dbReference>
<evidence type="ECO:0000256" key="2">
    <source>
        <dbReference type="SAM" id="Phobius"/>
    </source>
</evidence>
<feature type="transmembrane region" description="Helical" evidence="2">
    <location>
        <begin position="199"/>
        <end position="223"/>
    </location>
</feature>
<sequence>MVGALDLRCAAEGGYPGLAARIAQLHGQGNPFADLLRDLEVRPASPRPGEVGRIVSVVHDIPRETLDRVLPLPLLGARPVLATALSRVLAQIRKEWVPPGERGAGPANSGAVTSEKEAALAAQREARRRRAQDRAHDARVDARDAQPAVRRRHRLQTAALGALIGLTVLWCLLLVLAAVDIDLVALLGLSAPPTPPWPLPTLLASLAATLAAGAGAAVVELDVHEIGHPGRPRVRPPERERHRRARAAKAARATVALLFLFMAVYFPVAYGIPDALGRDLGIRLWAQEHPAWQLILAVVLPPVVAGVGESIGTVLGDALGKRRARREAASAGIAPTA</sequence>
<evidence type="ECO:0000313" key="4">
    <source>
        <dbReference type="Proteomes" id="UP000588158"/>
    </source>
</evidence>
<comment type="caution">
    <text evidence="3">The sequence shown here is derived from an EMBL/GenBank/DDBJ whole genome shotgun (WGS) entry which is preliminary data.</text>
</comment>
<keyword evidence="2" id="KW-0472">Membrane</keyword>
<accession>A0A841AG28</accession>
<organism evidence="3 4">
    <name type="scientific">Brachybacterium aquaticum</name>
    <dbReference type="NCBI Taxonomy" id="1432564"/>
    <lineage>
        <taxon>Bacteria</taxon>
        <taxon>Bacillati</taxon>
        <taxon>Actinomycetota</taxon>
        <taxon>Actinomycetes</taxon>
        <taxon>Micrococcales</taxon>
        <taxon>Dermabacteraceae</taxon>
        <taxon>Brachybacterium</taxon>
    </lineage>
</organism>
<feature type="transmembrane region" description="Helical" evidence="2">
    <location>
        <begin position="292"/>
        <end position="316"/>
    </location>
</feature>
<feature type="transmembrane region" description="Helical" evidence="2">
    <location>
        <begin position="250"/>
        <end position="272"/>
    </location>
</feature>
<dbReference type="AlphaFoldDB" id="A0A841AG28"/>
<dbReference type="EMBL" id="JACHLZ010000001">
    <property type="protein sequence ID" value="MBB5832230.1"/>
    <property type="molecule type" value="Genomic_DNA"/>
</dbReference>
<protein>
    <submittedName>
        <fullName evidence="3">Uncharacterized protein</fullName>
    </submittedName>
</protein>
<dbReference type="RefSeq" id="WP_184325587.1">
    <property type="nucleotide sequence ID" value="NZ_JACHLZ010000001.1"/>
</dbReference>
<evidence type="ECO:0000313" key="3">
    <source>
        <dbReference type="EMBL" id="MBB5832230.1"/>
    </source>
</evidence>
<reference evidence="3 4" key="1">
    <citation type="submission" date="2020-08" db="EMBL/GenBank/DDBJ databases">
        <title>Sequencing the genomes of 1000 actinobacteria strains.</title>
        <authorList>
            <person name="Klenk H.-P."/>
        </authorList>
    </citation>
    <scope>NUCLEOTIDE SEQUENCE [LARGE SCALE GENOMIC DNA]</scope>
    <source>
        <strain evidence="3 4">DSM 28796</strain>
    </source>
</reference>
<keyword evidence="2" id="KW-1133">Transmembrane helix</keyword>
<feature type="region of interest" description="Disordered" evidence="1">
    <location>
        <begin position="99"/>
        <end position="145"/>
    </location>
</feature>
<keyword evidence="2" id="KW-0812">Transmembrane</keyword>
<keyword evidence="4" id="KW-1185">Reference proteome</keyword>
<evidence type="ECO:0000256" key="1">
    <source>
        <dbReference type="SAM" id="MobiDB-lite"/>
    </source>
</evidence>
<name>A0A841AG28_9MICO</name>
<gene>
    <name evidence="3" type="ORF">HNR70_002043</name>
</gene>